<evidence type="ECO:0000256" key="2">
    <source>
        <dbReference type="ARBA" id="ARBA00022692"/>
    </source>
</evidence>
<accession>A0A4R1MXI5</accession>
<gene>
    <name evidence="7" type="ORF">EDC19_0217</name>
</gene>
<feature type="domain" description="Sodium/calcium exchanger membrane region" evidence="6">
    <location>
        <begin position="10"/>
        <end position="150"/>
    </location>
</feature>
<evidence type="ECO:0000259" key="6">
    <source>
        <dbReference type="Pfam" id="PF01699"/>
    </source>
</evidence>
<dbReference type="Pfam" id="PF01699">
    <property type="entry name" value="Na_Ca_ex"/>
    <property type="match status" value="2"/>
</dbReference>
<dbReference type="NCBIfam" id="TIGR00367">
    <property type="entry name" value="calcium/sodium antiporter"/>
    <property type="match status" value="1"/>
</dbReference>
<dbReference type="GO" id="GO:0006874">
    <property type="term" value="P:intracellular calcium ion homeostasis"/>
    <property type="evidence" value="ECO:0007669"/>
    <property type="project" value="TreeGrafter"/>
</dbReference>
<dbReference type="GO" id="GO:0008273">
    <property type="term" value="F:calcium, potassium:sodium antiporter activity"/>
    <property type="evidence" value="ECO:0007669"/>
    <property type="project" value="TreeGrafter"/>
</dbReference>
<dbReference type="EMBL" id="SMGQ01000011">
    <property type="protein sequence ID" value="TCK97815.1"/>
    <property type="molecule type" value="Genomic_DNA"/>
</dbReference>
<sequence length="325" mass="35595">MITINAYFPYLLFLVGFFMIIKGSDWFVEATIWIAKVLRIPNIIIGATLVSLCTTLPEAMVSTSSSLKGNPSIAFGNAIGSIACNTGLVLAVTIILSKPMIKDKKSIYLQGFFLLILMGFLTITSMMTGYISSRTGNILLILLVVYLLYNVISSYKHKQNNINVKEKKVEINSNLIIRNLFFFIIGLVLTIWGADILVDNGEIIASMLGVPDVIIGLTLTAFGTSLPELVTAITAIRKKAHDISIGNVLGANILNILLVIGLASSILPIPMETDWISFHLPFVSLIIGLVVVYALMNKKKFSRWNGAVVLTSYAVYLFFTVKSGF</sequence>
<keyword evidence="4 5" id="KW-0472">Membrane</keyword>
<keyword evidence="8" id="KW-1185">Reference proteome</keyword>
<dbReference type="InterPro" id="IPR004481">
    <property type="entry name" value="K/Na/Ca-exchanger"/>
</dbReference>
<dbReference type="PANTHER" id="PTHR10846:SF8">
    <property type="entry name" value="INNER MEMBRANE PROTEIN YRBG"/>
    <property type="match status" value="1"/>
</dbReference>
<feature type="transmembrane region" description="Helical" evidence="5">
    <location>
        <begin position="214"/>
        <end position="236"/>
    </location>
</feature>
<comment type="subcellular location">
    <subcellularLocation>
        <location evidence="1">Membrane</location>
        <topology evidence="1">Multi-pass membrane protein</topology>
    </subcellularLocation>
</comment>
<dbReference type="PANTHER" id="PTHR10846">
    <property type="entry name" value="SODIUM/POTASSIUM/CALCIUM EXCHANGER"/>
    <property type="match status" value="1"/>
</dbReference>
<feature type="domain" description="Sodium/calcium exchanger membrane region" evidence="6">
    <location>
        <begin position="180"/>
        <end position="321"/>
    </location>
</feature>
<feature type="transmembrane region" description="Helical" evidence="5">
    <location>
        <begin position="303"/>
        <end position="321"/>
    </location>
</feature>
<feature type="transmembrane region" description="Helical" evidence="5">
    <location>
        <begin position="6"/>
        <end position="28"/>
    </location>
</feature>
<feature type="transmembrane region" description="Helical" evidence="5">
    <location>
        <begin position="248"/>
        <end position="269"/>
    </location>
</feature>
<evidence type="ECO:0000256" key="1">
    <source>
        <dbReference type="ARBA" id="ARBA00004141"/>
    </source>
</evidence>
<comment type="caution">
    <text evidence="7">The sequence shown here is derived from an EMBL/GenBank/DDBJ whole genome shotgun (WGS) entry which is preliminary data.</text>
</comment>
<evidence type="ECO:0000256" key="3">
    <source>
        <dbReference type="ARBA" id="ARBA00022989"/>
    </source>
</evidence>
<evidence type="ECO:0000256" key="4">
    <source>
        <dbReference type="ARBA" id="ARBA00023136"/>
    </source>
</evidence>
<protein>
    <submittedName>
        <fullName evidence="7">Cation:H+ antiporter</fullName>
    </submittedName>
</protein>
<feature type="transmembrane region" description="Helical" evidence="5">
    <location>
        <begin position="275"/>
        <end position="296"/>
    </location>
</feature>
<evidence type="ECO:0000313" key="7">
    <source>
        <dbReference type="EMBL" id="TCK97815.1"/>
    </source>
</evidence>
<dbReference type="GO" id="GO:0005886">
    <property type="term" value="C:plasma membrane"/>
    <property type="evidence" value="ECO:0007669"/>
    <property type="project" value="TreeGrafter"/>
</dbReference>
<dbReference type="Proteomes" id="UP000294545">
    <property type="component" value="Unassembled WGS sequence"/>
</dbReference>
<feature type="transmembrane region" description="Helical" evidence="5">
    <location>
        <begin position="73"/>
        <end position="96"/>
    </location>
</feature>
<feature type="transmembrane region" description="Helical" evidence="5">
    <location>
        <begin position="175"/>
        <end position="194"/>
    </location>
</feature>
<name>A0A4R1MXI5_9FIRM</name>
<dbReference type="GO" id="GO:0005262">
    <property type="term" value="F:calcium channel activity"/>
    <property type="evidence" value="ECO:0007669"/>
    <property type="project" value="TreeGrafter"/>
</dbReference>
<proteinExistence type="predicted"/>
<organism evidence="7 8">
    <name type="scientific">Natranaerovirga hydrolytica</name>
    <dbReference type="NCBI Taxonomy" id="680378"/>
    <lineage>
        <taxon>Bacteria</taxon>
        <taxon>Bacillati</taxon>
        <taxon>Bacillota</taxon>
        <taxon>Clostridia</taxon>
        <taxon>Lachnospirales</taxon>
        <taxon>Natranaerovirgaceae</taxon>
        <taxon>Natranaerovirga</taxon>
    </lineage>
</organism>
<dbReference type="Gene3D" id="1.20.1420.30">
    <property type="entry name" value="NCX, central ion-binding region"/>
    <property type="match status" value="1"/>
</dbReference>
<dbReference type="InterPro" id="IPR044880">
    <property type="entry name" value="NCX_ion-bd_dom_sf"/>
</dbReference>
<feature type="transmembrane region" description="Helical" evidence="5">
    <location>
        <begin position="137"/>
        <end position="155"/>
    </location>
</feature>
<evidence type="ECO:0000313" key="8">
    <source>
        <dbReference type="Proteomes" id="UP000294545"/>
    </source>
</evidence>
<keyword evidence="2 5" id="KW-0812">Transmembrane</keyword>
<keyword evidence="3 5" id="KW-1133">Transmembrane helix</keyword>
<feature type="transmembrane region" description="Helical" evidence="5">
    <location>
        <begin position="108"/>
        <end position="131"/>
    </location>
</feature>
<dbReference type="RefSeq" id="WP_279230848.1">
    <property type="nucleotide sequence ID" value="NZ_SMGQ01000011.1"/>
</dbReference>
<dbReference type="InterPro" id="IPR004837">
    <property type="entry name" value="NaCa_Exmemb"/>
</dbReference>
<dbReference type="AlphaFoldDB" id="A0A4R1MXI5"/>
<feature type="transmembrane region" description="Helical" evidence="5">
    <location>
        <begin position="40"/>
        <end position="61"/>
    </location>
</feature>
<evidence type="ECO:0000256" key="5">
    <source>
        <dbReference type="SAM" id="Phobius"/>
    </source>
</evidence>
<reference evidence="7 8" key="1">
    <citation type="submission" date="2019-03" db="EMBL/GenBank/DDBJ databases">
        <title>Genomic Encyclopedia of Type Strains, Phase IV (KMG-IV): sequencing the most valuable type-strain genomes for metagenomic binning, comparative biology and taxonomic classification.</title>
        <authorList>
            <person name="Goeker M."/>
        </authorList>
    </citation>
    <scope>NUCLEOTIDE SEQUENCE [LARGE SCALE GENOMIC DNA]</scope>
    <source>
        <strain evidence="7 8">DSM 24176</strain>
    </source>
</reference>